<dbReference type="AlphaFoldDB" id="A0A7W6HDX8"/>
<dbReference type="InterPro" id="IPR032808">
    <property type="entry name" value="DoxX"/>
</dbReference>
<feature type="transmembrane region" description="Helical" evidence="7">
    <location>
        <begin position="12"/>
        <end position="28"/>
    </location>
</feature>
<name>A0A7W6HDX8_9HYPH</name>
<evidence type="ECO:0000256" key="2">
    <source>
        <dbReference type="ARBA" id="ARBA00006679"/>
    </source>
</evidence>
<protein>
    <submittedName>
        <fullName evidence="8">Putative oxidoreductase</fullName>
    </submittedName>
</protein>
<comment type="subcellular location">
    <subcellularLocation>
        <location evidence="1">Cell membrane</location>
        <topology evidence="1">Multi-pass membrane protein</topology>
    </subcellularLocation>
</comment>
<feature type="transmembrane region" description="Helical" evidence="7">
    <location>
        <begin position="75"/>
        <end position="93"/>
    </location>
</feature>
<dbReference type="PANTHER" id="PTHR33452">
    <property type="entry name" value="OXIDOREDUCTASE CATD-RELATED"/>
    <property type="match status" value="1"/>
</dbReference>
<evidence type="ECO:0000313" key="9">
    <source>
        <dbReference type="Proteomes" id="UP000588647"/>
    </source>
</evidence>
<gene>
    <name evidence="8" type="ORF">GGR03_002303</name>
</gene>
<evidence type="ECO:0000256" key="6">
    <source>
        <dbReference type="ARBA" id="ARBA00023136"/>
    </source>
</evidence>
<dbReference type="InterPro" id="IPR051907">
    <property type="entry name" value="DoxX-like_oxidoreductase"/>
</dbReference>
<keyword evidence="9" id="KW-1185">Reference proteome</keyword>
<accession>A0A7W6HDX8</accession>
<dbReference type="EMBL" id="JACIEM010000003">
    <property type="protein sequence ID" value="MBB4003222.1"/>
    <property type="molecule type" value="Genomic_DNA"/>
</dbReference>
<reference evidence="8 9" key="1">
    <citation type="submission" date="2020-08" db="EMBL/GenBank/DDBJ databases">
        <title>Genomic Encyclopedia of Type Strains, Phase IV (KMG-IV): sequencing the most valuable type-strain genomes for metagenomic binning, comparative biology and taxonomic classification.</title>
        <authorList>
            <person name="Goeker M."/>
        </authorList>
    </citation>
    <scope>NUCLEOTIDE SEQUENCE [LARGE SCALE GENOMIC DNA]</scope>
    <source>
        <strain evidence="8 9">DSM 103570</strain>
    </source>
</reference>
<keyword evidence="3" id="KW-1003">Cell membrane</keyword>
<evidence type="ECO:0000256" key="4">
    <source>
        <dbReference type="ARBA" id="ARBA00022692"/>
    </source>
</evidence>
<dbReference type="Proteomes" id="UP000588647">
    <property type="component" value="Unassembled WGS sequence"/>
</dbReference>
<dbReference type="PANTHER" id="PTHR33452:SF4">
    <property type="entry name" value="BLL4328 PROTEIN"/>
    <property type="match status" value="1"/>
</dbReference>
<evidence type="ECO:0000313" key="8">
    <source>
        <dbReference type="EMBL" id="MBB4003222.1"/>
    </source>
</evidence>
<proteinExistence type="inferred from homology"/>
<comment type="similarity">
    <text evidence="2">Belongs to the DoxX family.</text>
</comment>
<keyword evidence="4 7" id="KW-0812">Transmembrane</keyword>
<sequence>MTQINFIDRYSAYALALLRIVTALIFMEHGTQKLFGFPAAPERGLPELLSLSGIGGLMEFVGGLFILFGLFTRPVAFLLAGEMAVAYWMFHAPQSFYPVLNGGDASILYCFVFLLLVFTGPGAWSIDAAREKNRGGSPTAQ</sequence>
<evidence type="ECO:0000256" key="3">
    <source>
        <dbReference type="ARBA" id="ARBA00022475"/>
    </source>
</evidence>
<evidence type="ECO:0000256" key="7">
    <source>
        <dbReference type="SAM" id="Phobius"/>
    </source>
</evidence>
<keyword evidence="6 7" id="KW-0472">Membrane</keyword>
<keyword evidence="5 7" id="KW-1133">Transmembrane helix</keyword>
<organism evidence="8 9">
    <name type="scientific">Aurantimonas endophytica</name>
    <dbReference type="NCBI Taxonomy" id="1522175"/>
    <lineage>
        <taxon>Bacteria</taxon>
        <taxon>Pseudomonadati</taxon>
        <taxon>Pseudomonadota</taxon>
        <taxon>Alphaproteobacteria</taxon>
        <taxon>Hyphomicrobiales</taxon>
        <taxon>Aurantimonadaceae</taxon>
        <taxon>Aurantimonas</taxon>
    </lineage>
</organism>
<dbReference type="GO" id="GO:0005886">
    <property type="term" value="C:plasma membrane"/>
    <property type="evidence" value="ECO:0007669"/>
    <property type="project" value="UniProtKB-SubCell"/>
</dbReference>
<dbReference type="RefSeq" id="WP_183208106.1">
    <property type="nucleotide sequence ID" value="NZ_JAAAMM010000003.1"/>
</dbReference>
<comment type="caution">
    <text evidence="8">The sequence shown here is derived from an EMBL/GenBank/DDBJ whole genome shotgun (WGS) entry which is preliminary data.</text>
</comment>
<evidence type="ECO:0000256" key="1">
    <source>
        <dbReference type="ARBA" id="ARBA00004651"/>
    </source>
</evidence>
<dbReference type="Pfam" id="PF07681">
    <property type="entry name" value="DoxX"/>
    <property type="match status" value="1"/>
</dbReference>
<feature type="transmembrane region" description="Helical" evidence="7">
    <location>
        <begin position="105"/>
        <end position="124"/>
    </location>
</feature>
<evidence type="ECO:0000256" key="5">
    <source>
        <dbReference type="ARBA" id="ARBA00022989"/>
    </source>
</evidence>
<feature type="transmembrane region" description="Helical" evidence="7">
    <location>
        <begin position="48"/>
        <end position="68"/>
    </location>
</feature>